<dbReference type="EMBL" id="CSBK01001284">
    <property type="protein sequence ID" value="COY50540.1"/>
    <property type="molecule type" value="Genomic_DNA"/>
</dbReference>
<evidence type="ECO:0000313" key="2">
    <source>
        <dbReference type="EMBL" id="COY50540.1"/>
    </source>
</evidence>
<sequence>MRSASAARSRARRDRYNRPRPSTVSDARITTGNSSATSGPIRRPFQSATKSTTSHNCQMVQCTFSGIRSERDDGEDISPSMWSGAYQTRRGRLPARFMASAALPAGSRPPLVMKLLLPTTVMVRPSARKRTNAPP</sequence>
<feature type="compositionally biased region" description="Polar residues" evidence="1">
    <location>
        <begin position="23"/>
        <end position="38"/>
    </location>
</feature>
<protein>
    <submittedName>
        <fullName evidence="2">Uncharacterized protein</fullName>
    </submittedName>
</protein>
<evidence type="ECO:0000313" key="3">
    <source>
        <dbReference type="Proteomes" id="UP000039021"/>
    </source>
</evidence>
<accession>A0A916P8B1</accession>
<organism evidence="2 3">
    <name type="scientific">Mycobacterium tuberculosis</name>
    <dbReference type="NCBI Taxonomy" id="1773"/>
    <lineage>
        <taxon>Bacteria</taxon>
        <taxon>Bacillati</taxon>
        <taxon>Actinomycetota</taxon>
        <taxon>Actinomycetes</taxon>
        <taxon>Mycobacteriales</taxon>
        <taxon>Mycobacteriaceae</taxon>
        <taxon>Mycobacterium</taxon>
        <taxon>Mycobacterium tuberculosis complex</taxon>
    </lineage>
</organism>
<gene>
    <name evidence="2" type="ORF">ERS007739_02715</name>
</gene>
<comment type="caution">
    <text evidence="2">The sequence shown here is derived from an EMBL/GenBank/DDBJ whole genome shotgun (WGS) entry which is preliminary data.</text>
</comment>
<dbReference type="AlphaFoldDB" id="A0A916P8B1"/>
<proteinExistence type="predicted"/>
<evidence type="ECO:0000256" key="1">
    <source>
        <dbReference type="SAM" id="MobiDB-lite"/>
    </source>
</evidence>
<reference evidence="3" key="1">
    <citation type="submission" date="2015-03" db="EMBL/GenBank/DDBJ databases">
        <authorList>
            <consortium name="Pathogen Informatics"/>
        </authorList>
    </citation>
    <scope>NUCLEOTIDE SEQUENCE [LARGE SCALE GENOMIC DNA]</scope>
    <source>
        <strain evidence="3">N09902308</strain>
    </source>
</reference>
<dbReference type="Proteomes" id="UP000039021">
    <property type="component" value="Unassembled WGS sequence"/>
</dbReference>
<name>A0A916P8B1_MYCTX</name>
<feature type="region of interest" description="Disordered" evidence="1">
    <location>
        <begin position="1"/>
        <end position="54"/>
    </location>
</feature>